<dbReference type="SUPFAM" id="SSF52091">
    <property type="entry name" value="SpoIIaa-like"/>
    <property type="match status" value="1"/>
</dbReference>
<dbReference type="InterPro" id="IPR002645">
    <property type="entry name" value="STAS_dom"/>
</dbReference>
<dbReference type="Proteomes" id="UP000198727">
    <property type="component" value="Unassembled WGS sequence"/>
</dbReference>
<name>A0A1I5L3P3_9PSEU</name>
<evidence type="ECO:0000256" key="2">
    <source>
        <dbReference type="RuleBase" id="RU003749"/>
    </source>
</evidence>
<dbReference type="EMBL" id="FOWW01000001">
    <property type="protein sequence ID" value="SFO91950.1"/>
    <property type="molecule type" value="Genomic_DNA"/>
</dbReference>
<dbReference type="Pfam" id="PF01740">
    <property type="entry name" value="STAS"/>
    <property type="match status" value="1"/>
</dbReference>
<accession>A0A1I5L3P3</accession>
<gene>
    <name evidence="4" type="ORF">SAMN05421810_101395</name>
</gene>
<dbReference type="InterPro" id="IPR036513">
    <property type="entry name" value="STAS_dom_sf"/>
</dbReference>
<dbReference type="RefSeq" id="WP_243859500.1">
    <property type="nucleotide sequence ID" value="NZ_FOWW01000001.1"/>
</dbReference>
<sequence length="139" mass="14402">MPLIDELDLFPAEQQAIHDLDVQSSLLPNGLMLVRVSGEVDIVTAPGLRDRVEQAVRRCADESAAGLVLDLTGVTFLGTAGLSVLLELAENAAGRDLPWAVAAAGRAVLRPLAATGHLETVPVYPEVDAAADVVLTGAG</sequence>
<dbReference type="AlphaFoldDB" id="A0A1I5L3P3"/>
<dbReference type="PROSITE" id="PS50801">
    <property type="entry name" value="STAS"/>
    <property type="match status" value="1"/>
</dbReference>
<dbReference type="PANTHER" id="PTHR33495:SF13">
    <property type="entry name" value="ANTI-SIGMA-F FACTOR ANTAGONIST RSFB"/>
    <property type="match status" value="1"/>
</dbReference>
<dbReference type="PANTHER" id="PTHR33495">
    <property type="entry name" value="ANTI-SIGMA FACTOR ANTAGONIST TM_1081-RELATED-RELATED"/>
    <property type="match status" value="1"/>
</dbReference>
<evidence type="ECO:0000313" key="4">
    <source>
        <dbReference type="EMBL" id="SFO91950.1"/>
    </source>
</evidence>
<proteinExistence type="inferred from homology"/>
<comment type="similarity">
    <text evidence="1 2">Belongs to the anti-sigma-factor antagonist family.</text>
</comment>
<keyword evidence="5" id="KW-1185">Reference proteome</keyword>
<dbReference type="STRING" id="587909.SAMN05421810_101395"/>
<organism evidence="4 5">
    <name type="scientific">Amycolatopsis arida</name>
    <dbReference type="NCBI Taxonomy" id="587909"/>
    <lineage>
        <taxon>Bacteria</taxon>
        <taxon>Bacillati</taxon>
        <taxon>Actinomycetota</taxon>
        <taxon>Actinomycetes</taxon>
        <taxon>Pseudonocardiales</taxon>
        <taxon>Pseudonocardiaceae</taxon>
        <taxon>Amycolatopsis</taxon>
    </lineage>
</organism>
<evidence type="ECO:0000313" key="5">
    <source>
        <dbReference type="Proteomes" id="UP000198727"/>
    </source>
</evidence>
<dbReference type="CDD" id="cd07043">
    <property type="entry name" value="STAS_anti-anti-sigma_factors"/>
    <property type="match status" value="1"/>
</dbReference>
<dbReference type="InterPro" id="IPR003658">
    <property type="entry name" value="Anti-sigma_ant"/>
</dbReference>
<reference evidence="5" key="1">
    <citation type="submission" date="2016-10" db="EMBL/GenBank/DDBJ databases">
        <authorList>
            <person name="Varghese N."/>
            <person name="Submissions S."/>
        </authorList>
    </citation>
    <scope>NUCLEOTIDE SEQUENCE [LARGE SCALE GENOMIC DNA]</scope>
    <source>
        <strain evidence="5">CGMCC 4.5579</strain>
    </source>
</reference>
<dbReference type="Gene3D" id="3.30.750.24">
    <property type="entry name" value="STAS domain"/>
    <property type="match status" value="1"/>
</dbReference>
<feature type="domain" description="STAS" evidence="3">
    <location>
        <begin position="29"/>
        <end position="134"/>
    </location>
</feature>
<dbReference type="NCBIfam" id="TIGR00377">
    <property type="entry name" value="ant_ant_sig"/>
    <property type="match status" value="1"/>
</dbReference>
<evidence type="ECO:0000259" key="3">
    <source>
        <dbReference type="PROSITE" id="PS50801"/>
    </source>
</evidence>
<dbReference type="GO" id="GO:0043856">
    <property type="term" value="F:anti-sigma factor antagonist activity"/>
    <property type="evidence" value="ECO:0007669"/>
    <property type="project" value="InterPro"/>
</dbReference>
<evidence type="ECO:0000256" key="1">
    <source>
        <dbReference type="ARBA" id="ARBA00009013"/>
    </source>
</evidence>
<protein>
    <recommendedName>
        <fullName evidence="2">Anti-sigma factor antagonist</fullName>
    </recommendedName>
</protein>